<sequence>MGNMTDETSNSDQNEQIENNLTPNTDERKVSKRQLARWKGEGGALPADFDPDTAKDDSEQ</sequence>
<feature type="region of interest" description="Disordered" evidence="1">
    <location>
        <begin position="1"/>
        <end position="60"/>
    </location>
</feature>
<evidence type="ECO:0000313" key="3">
    <source>
        <dbReference type="Proteomes" id="UP001501257"/>
    </source>
</evidence>
<reference evidence="3" key="1">
    <citation type="journal article" date="2019" name="Int. J. Syst. Evol. Microbiol.">
        <title>The Global Catalogue of Microorganisms (GCM) 10K type strain sequencing project: providing services to taxonomists for standard genome sequencing and annotation.</title>
        <authorList>
            <consortium name="The Broad Institute Genomics Platform"/>
            <consortium name="The Broad Institute Genome Sequencing Center for Infectious Disease"/>
            <person name="Wu L."/>
            <person name="Ma J."/>
        </authorList>
    </citation>
    <scope>NUCLEOTIDE SEQUENCE [LARGE SCALE GENOMIC DNA]</scope>
    <source>
        <strain evidence="3">JCM 18952</strain>
    </source>
</reference>
<evidence type="ECO:0000313" key="2">
    <source>
        <dbReference type="EMBL" id="GAA5229109.1"/>
    </source>
</evidence>
<feature type="compositionally biased region" description="Polar residues" evidence="1">
    <location>
        <begin position="1"/>
        <end position="24"/>
    </location>
</feature>
<accession>A0ABP9TQU1</accession>
<proteinExistence type="predicted"/>
<evidence type="ECO:0000256" key="1">
    <source>
        <dbReference type="SAM" id="MobiDB-lite"/>
    </source>
</evidence>
<name>A0ABP9TQU1_9MICC</name>
<dbReference type="EMBL" id="BAABLK010000094">
    <property type="protein sequence ID" value="GAA5229109.1"/>
    <property type="molecule type" value="Genomic_DNA"/>
</dbReference>
<gene>
    <name evidence="2" type="ORF">GCM10025778_36480</name>
</gene>
<comment type="caution">
    <text evidence="2">The sequence shown here is derived from an EMBL/GenBank/DDBJ whole genome shotgun (WGS) entry which is preliminary data.</text>
</comment>
<protein>
    <submittedName>
        <fullName evidence="2">Uncharacterized protein</fullName>
    </submittedName>
</protein>
<dbReference type="Proteomes" id="UP001501257">
    <property type="component" value="Unassembled WGS sequence"/>
</dbReference>
<organism evidence="2 3">
    <name type="scientific">Paeniglutamicibacter antarcticus</name>
    <dbReference type="NCBI Taxonomy" id="494023"/>
    <lineage>
        <taxon>Bacteria</taxon>
        <taxon>Bacillati</taxon>
        <taxon>Actinomycetota</taxon>
        <taxon>Actinomycetes</taxon>
        <taxon>Micrococcales</taxon>
        <taxon>Micrococcaceae</taxon>
        <taxon>Paeniglutamicibacter</taxon>
    </lineage>
</organism>
<keyword evidence="3" id="KW-1185">Reference proteome</keyword>